<comment type="pathway">
    <text evidence="3 10">Carbohydrate metabolism; galactose metabolism.</text>
</comment>
<dbReference type="SUPFAM" id="SSF51735">
    <property type="entry name" value="NAD(P)-binding Rossmann-fold domains"/>
    <property type="match status" value="1"/>
</dbReference>
<dbReference type="GO" id="GO:0005829">
    <property type="term" value="C:cytosol"/>
    <property type="evidence" value="ECO:0007669"/>
    <property type="project" value="TreeGrafter"/>
</dbReference>
<reference evidence="12 13" key="1">
    <citation type="submission" date="2020-08" db="EMBL/GenBank/DDBJ databases">
        <title>Genomic Encyclopedia of Type Strains, Phase III (KMG-III): the genomes of soil and plant-associated and newly described type strains.</title>
        <authorList>
            <person name="Whitman W."/>
        </authorList>
    </citation>
    <scope>NUCLEOTIDE SEQUENCE [LARGE SCALE GENOMIC DNA]</scope>
    <source>
        <strain evidence="12 13">CECT 4462</strain>
    </source>
</reference>
<feature type="domain" description="NAD-dependent epimerase/dehydratase" evidence="11">
    <location>
        <begin position="2"/>
        <end position="261"/>
    </location>
</feature>
<dbReference type="Gene3D" id="3.40.50.720">
    <property type="entry name" value="NAD(P)-binding Rossmann-like Domain"/>
    <property type="match status" value="1"/>
</dbReference>
<dbReference type="GO" id="GO:0003978">
    <property type="term" value="F:UDP-glucose 4-epimerase activity"/>
    <property type="evidence" value="ECO:0007669"/>
    <property type="project" value="UniProtKB-UniRule"/>
</dbReference>
<dbReference type="EC" id="5.1.3.2" evidence="5 10"/>
<evidence type="ECO:0000256" key="7">
    <source>
        <dbReference type="ARBA" id="ARBA00023027"/>
    </source>
</evidence>
<comment type="similarity">
    <text evidence="4 10">Belongs to the NAD(P)-dependent epimerase/dehydratase family.</text>
</comment>
<comment type="catalytic activity">
    <reaction evidence="1 10">
        <text>UDP-alpha-D-glucose = UDP-alpha-D-galactose</text>
        <dbReference type="Rhea" id="RHEA:22168"/>
        <dbReference type="ChEBI" id="CHEBI:58885"/>
        <dbReference type="ChEBI" id="CHEBI:66914"/>
        <dbReference type="EC" id="5.1.3.2"/>
    </reaction>
</comment>
<comment type="cofactor">
    <cofactor evidence="2 10">
        <name>NAD(+)</name>
        <dbReference type="ChEBI" id="CHEBI:57540"/>
    </cofactor>
</comment>
<dbReference type="AlphaFoldDB" id="A0A839T3A4"/>
<name>A0A839T3A4_AZOMA</name>
<dbReference type="InterPro" id="IPR005886">
    <property type="entry name" value="UDP_G4E"/>
</dbReference>
<protein>
    <recommendedName>
        <fullName evidence="6 10">UDP-glucose 4-epimerase</fullName>
        <ecNumber evidence="5 10">5.1.3.2</ecNumber>
    </recommendedName>
</protein>
<dbReference type="NCBIfam" id="TIGR01179">
    <property type="entry name" value="galE"/>
    <property type="match status" value="1"/>
</dbReference>
<dbReference type="Proteomes" id="UP000549250">
    <property type="component" value="Unassembled WGS sequence"/>
</dbReference>
<dbReference type="EMBL" id="JACHXI010000003">
    <property type="protein sequence ID" value="MBB3102445.1"/>
    <property type="molecule type" value="Genomic_DNA"/>
</dbReference>
<accession>A0A839T3A4</accession>
<dbReference type="PANTHER" id="PTHR43725">
    <property type="entry name" value="UDP-GLUCOSE 4-EPIMERASE"/>
    <property type="match status" value="1"/>
</dbReference>
<comment type="caution">
    <text evidence="12">The sequence shown here is derived from an EMBL/GenBank/DDBJ whole genome shotgun (WGS) entry which is preliminary data.</text>
</comment>
<evidence type="ECO:0000259" key="11">
    <source>
        <dbReference type="Pfam" id="PF01370"/>
    </source>
</evidence>
<dbReference type="Pfam" id="PF01370">
    <property type="entry name" value="Epimerase"/>
    <property type="match status" value="1"/>
</dbReference>
<dbReference type="NCBIfam" id="NF007956">
    <property type="entry name" value="PRK10675.1"/>
    <property type="match status" value="1"/>
</dbReference>
<dbReference type="Gene3D" id="3.90.25.10">
    <property type="entry name" value="UDP-galactose 4-epimerase, domain 1"/>
    <property type="match status" value="1"/>
</dbReference>
<evidence type="ECO:0000256" key="6">
    <source>
        <dbReference type="ARBA" id="ARBA00018569"/>
    </source>
</evidence>
<keyword evidence="13" id="KW-1185">Reference proteome</keyword>
<comment type="subunit">
    <text evidence="10">Homodimer.</text>
</comment>
<keyword evidence="10" id="KW-0119">Carbohydrate metabolism</keyword>
<keyword evidence="8" id="KW-0299">Galactose metabolism</keyword>
<dbReference type="UniPathway" id="UPA00214"/>
<gene>
    <name evidence="12" type="ORF">FHR87_000828</name>
</gene>
<evidence type="ECO:0000256" key="8">
    <source>
        <dbReference type="ARBA" id="ARBA00023144"/>
    </source>
</evidence>
<evidence type="ECO:0000256" key="4">
    <source>
        <dbReference type="ARBA" id="ARBA00007637"/>
    </source>
</evidence>
<dbReference type="InterPro" id="IPR001509">
    <property type="entry name" value="Epimerase_deHydtase"/>
</dbReference>
<keyword evidence="9 10" id="KW-0413">Isomerase</keyword>
<evidence type="ECO:0000256" key="9">
    <source>
        <dbReference type="ARBA" id="ARBA00023235"/>
    </source>
</evidence>
<keyword evidence="7 10" id="KW-0520">NAD</keyword>
<dbReference type="RefSeq" id="WP_183165444.1">
    <property type="nucleotide sequence ID" value="NZ_JACHXI010000003.1"/>
</dbReference>
<evidence type="ECO:0000313" key="13">
    <source>
        <dbReference type="Proteomes" id="UP000549250"/>
    </source>
</evidence>
<dbReference type="CDD" id="cd05247">
    <property type="entry name" value="UDP_G4E_1_SDR_e"/>
    <property type="match status" value="1"/>
</dbReference>
<proteinExistence type="inferred from homology"/>
<evidence type="ECO:0000256" key="2">
    <source>
        <dbReference type="ARBA" id="ARBA00001911"/>
    </source>
</evidence>
<evidence type="ECO:0000256" key="3">
    <source>
        <dbReference type="ARBA" id="ARBA00004947"/>
    </source>
</evidence>
<evidence type="ECO:0000256" key="10">
    <source>
        <dbReference type="RuleBase" id="RU366046"/>
    </source>
</evidence>
<evidence type="ECO:0000256" key="1">
    <source>
        <dbReference type="ARBA" id="ARBA00000083"/>
    </source>
</evidence>
<evidence type="ECO:0000256" key="5">
    <source>
        <dbReference type="ARBA" id="ARBA00013189"/>
    </source>
</evidence>
<dbReference type="PANTHER" id="PTHR43725:SF47">
    <property type="entry name" value="UDP-GLUCOSE 4-EPIMERASE"/>
    <property type="match status" value="1"/>
</dbReference>
<dbReference type="GO" id="GO:0006012">
    <property type="term" value="P:galactose metabolic process"/>
    <property type="evidence" value="ECO:0007669"/>
    <property type="project" value="UniProtKB-UniPathway"/>
</dbReference>
<organism evidence="12 13">
    <name type="scientific">Azomonas macrocytogenes</name>
    <name type="common">Azotobacter macrocytogenes</name>
    <dbReference type="NCBI Taxonomy" id="69962"/>
    <lineage>
        <taxon>Bacteria</taxon>
        <taxon>Pseudomonadati</taxon>
        <taxon>Pseudomonadota</taxon>
        <taxon>Gammaproteobacteria</taxon>
        <taxon>Pseudomonadales</taxon>
        <taxon>Pseudomonadaceae</taxon>
        <taxon>Azomonas</taxon>
    </lineage>
</organism>
<evidence type="ECO:0000313" key="12">
    <source>
        <dbReference type="EMBL" id="MBB3102445.1"/>
    </source>
</evidence>
<dbReference type="InterPro" id="IPR036291">
    <property type="entry name" value="NAD(P)-bd_dom_sf"/>
</dbReference>
<sequence>MILVTGGAGYIGTHAVLALMQSGHDVLVLDNLCNSTRSALDRVASLAGRRPRFVLGDIRNRALLDSVFAQFPIEAVMHFAGLKAVGESVREPLRYYDTNVGGSVNLCQAMAQAGVFRLVFSSSATVYGQSKKMPINEHCALGQPTNPYGQSKLMAEHVMHSVAESDPRWAIGLLRYFNPIGAHASGLLGEAPKSVPNNLLPYLLQVATGQRPSLPVYGTDYPTPDGTAVRDYIHVVDLAGAHLKALDYLMNHTGISVWNVGTGLGYSVLELVHAFEHVSKVKISLSFEPRRPGDIAQCWSDPTRARQQLDWVATRDLNCMLEDAWRWQCRNPEGYVLDTLELKIKLADKGHFYKSSAFKRAVGSALFR</sequence>